<protein>
    <submittedName>
        <fullName evidence="2">tRNA modification GTPase</fullName>
    </submittedName>
</protein>
<reference evidence="2 3" key="1">
    <citation type="journal article" date="2020" name="Front. Microbiol.">
        <title>Single-cell genomics of novel Actinobacteria with the Wood-Ljungdahl pathway discovered in a serpentinizing system.</title>
        <authorList>
            <person name="Merino N."/>
            <person name="Kawai M."/>
            <person name="Boyd E.S."/>
            <person name="Colman D.R."/>
            <person name="McGlynn S.E."/>
            <person name="Nealson K.H."/>
            <person name="Kurokawa K."/>
            <person name="Hongoh Y."/>
        </authorList>
    </citation>
    <scope>NUCLEOTIDE SEQUENCE [LARGE SCALE GENOMIC DNA]</scope>
    <source>
        <strain evidence="2 3">S34</strain>
    </source>
</reference>
<dbReference type="Pfam" id="PF12631">
    <property type="entry name" value="MnmE_helical"/>
    <property type="match status" value="1"/>
</dbReference>
<comment type="caution">
    <text evidence="2">The sequence shown here is derived from an EMBL/GenBank/DDBJ whole genome shotgun (WGS) entry which is preliminary data.</text>
</comment>
<dbReference type="Gene3D" id="1.20.120.430">
    <property type="entry name" value="tRNA modification GTPase MnmE domain 2"/>
    <property type="match status" value="1"/>
</dbReference>
<evidence type="ECO:0000313" key="2">
    <source>
        <dbReference type="EMBL" id="GFP31635.1"/>
    </source>
</evidence>
<dbReference type="SUPFAM" id="SSF116878">
    <property type="entry name" value="TrmE connector domain"/>
    <property type="match status" value="1"/>
</dbReference>
<dbReference type="Proteomes" id="UP000588083">
    <property type="component" value="Unassembled WGS sequence"/>
</dbReference>
<dbReference type="AlphaFoldDB" id="A0A6V8PG32"/>
<dbReference type="InterPro" id="IPR025867">
    <property type="entry name" value="MnmE_helical"/>
</dbReference>
<dbReference type="InterPro" id="IPR027368">
    <property type="entry name" value="MnmE_dom2"/>
</dbReference>
<feature type="non-terminal residue" evidence="2">
    <location>
        <position position="1"/>
    </location>
</feature>
<evidence type="ECO:0000313" key="3">
    <source>
        <dbReference type="Proteomes" id="UP000588083"/>
    </source>
</evidence>
<feature type="domain" description="MnmE helical" evidence="1">
    <location>
        <begin position="3"/>
        <end position="69"/>
    </location>
</feature>
<proteinExistence type="predicted"/>
<dbReference type="EMBL" id="BLRZ01000468">
    <property type="protein sequence ID" value="GFP31635.1"/>
    <property type="molecule type" value="Genomic_DNA"/>
</dbReference>
<accession>A0A6V8PG32</accession>
<evidence type="ECO:0000259" key="1">
    <source>
        <dbReference type="Pfam" id="PF12631"/>
    </source>
</evidence>
<organism evidence="2 3">
    <name type="scientific">Candidatus Hakubella thermalkaliphila</name>
    <dbReference type="NCBI Taxonomy" id="2754717"/>
    <lineage>
        <taxon>Bacteria</taxon>
        <taxon>Bacillati</taxon>
        <taxon>Actinomycetota</taxon>
        <taxon>Actinomycetota incertae sedis</taxon>
        <taxon>Candidatus Hakubellales</taxon>
        <taxon>Candidatus Hakubellaceae</taxon>
        <taxon>Candidatus Hakubella</taxon>
    </lineage>
</organism>
<name>A0A6V8PG32_9ACTN</name>
<keyword evidence="3" id="KW-1185">Reference proteome</keyword>
<sequence>YEAIMVNARQKELLEKAQRAIVSCREALEAGMSEEFAAADVRIAYEALGEILGEKSGEDLLDRIFSEFCIGK</sequence>
<gene>
    <name evidence="2" type="ORF">HKBW3S34_02557</name>
</gene>